<feature type="chain" id="PRO_5037153404" description="PBP domain-containing protein" evidence="1">
    <location>
        <begin position="27"/>
        <end position="383"/>
    </location>
</feature>
<evidence type="ECO:0000259" key="2">
    <source>
        <dbReference type="Pfam" id="PF12849"/>
    </source>
</evidence>
<dbReference type="InterPro" id="IPR024370">
    <property type="entry name" value="PBP_domain"/>
</dbReference>
<organism evidence="3 4">
    <name type="scientific">Actinospica durhamensis</name>
    <dbReference type="NCBI Taxonomy" id="1508375"/>
    <lineage>
        <taxon>Bacteria</taxon>
        <taxon>Bacillati</taxon>
        <taxon>Actinomycetota</taxon>
        <taxon>Actinomycetes</taxon>
        <taxon>Catenulisporales</taxon>
        <taxon>Actinospicaceae</taxon>
        <taxon>Actinospica</taxon>
    </lineage>
</organism>
<feature type="domain" description="PBP" evidence="2">
    <location>
        <begin position="31"/>
        <end position="218"/>
    </location>
</feature>
<gene>
    <name evidence="3" type="ORF">KDL01_24635</name>
</gene>
<evidence type="ECO:0000313" key="3">
    <source>
        <dbReference type="EMBL" id="MBR7836488.1"/>
    </source>
</evidence>
<sequence length="383" mass="39129">MRALRTVVLAGVAVATLAVSTGVALADPSSTPPVTAIVATGSDTIQFLADQWSTDYNATSPTNPFYSWDAVNPTTGATGDTIETKNDSNCSIARPNGSGAGIAQLEAKLQNTAKTEYCVDLARASRNIKSSDGTGITSVVFAKDLITYSIYNGGNGVTNLTDTDLTAIYSCNASLISSSYTDAPVTWNEVGGTSTAAVIPVLPQASSGTRQQWLTDIGSPTLGTCVVNGANSSGGVIEENEGTNAEFTSTGNPTGYKNVLFPFSGGSYVCQADTGKCPNATGSLKLEDIDSKAPLTSANVINVSGLTAFPSTYIRSLFLVSLNAGTAASPSIPTSPINLRALLGNGDKSGWICGKNGTSTTAATDITNYGFVVASNCGTLTGQ</sequence>
<keyword evidence="1" id="KW-0732">Signal</keyword>
<dbReference type="EMBL" id="JAGSOG010000145">
    <property type="protein sequence ID" value="MBR7836488.1"/>
    <property type="molecule type" value="Genomic_DNA"/>
</dbReference>
<accession>A0A941ITV6</accession>
<dbReference type="Proteomes" id="UP000675781">
    <property type="component" value="Unassembled WGS sequence"/>
</dbReference>
<reference evidence="3" key="1">
    <citation type="submission" date="2021-04" db="EMBL/GenBank/DDBJ databases">
        <title>Genome based classification of Actinospica acidithermotolerans sp. nov., an actinobacterium isolated from an Indonesian hot spring.</title>
        <authorList>
            <person name="Kusuma A.B."/>
            <person name="Putra K.E."/>
            <person name="Nafisah S."/>
            <person name="Loh J."/>
            <person name="Nouioui I."/>
            <person name="Goodfellow M."/>
        </authorList>
    </citation>
    <scope>NUCLEOTIDE SEQUENCE</scope>
    <source>
        <strain evidence="3">CSCA 57</strain>
    </source>
</reference>
<comment type="caution">
    <text evidence="3">The sequence shown here is derived from an EMBL/GenBank/DDBJ whole genome shotgun (WGS) entry which is preliminary data.</text>
</comment>
<name>A0A941ITV6_9ACTN</name>
<dbReference type="Pfam" id="PF12849">
    <property type="entry name" value="PBP_like_2"/>
    <property type="match status" value="1"/>
</dbReference>
<evidence type="ECO:0000313" key="4">
    <source>
        <dbReference type="Proteomes" id="UP000675781"/>
    </source>
</evidence>
<proteinExistence type="predicted"/>
<keyword evidence="4" id="KW-1185">Reference proteome</keyword>
<protein>
    <recommendedName>
        <fullName evidence="2">PBP domain-containing protein</fullName>
    </recommendedName>
</protein>
<feature type="signal peptide" evidence="1">
    <location>
        <begin position="1"/>
        <end position="26"/>
    </location>
</feature>
<dbReference type="RefSeq" id="WP_212530967.1">
    <property type="nucleotide sequence ID" value="NZ_JAGSOG010000145.1"/>
</dbReference>
<dbReference type="SUPFAM" id="SSF53850">
    <property type="entry name" value="Periplasmic binding protein-like II"/>
    <property type="match status" value="1"/>
</dbReference>
<dbReference type="AlphaFoldDB" id="A0A941ITV6"/>
<evidence type="ECO:0000256" key="1">
    <source>
        <dbReference type="SAM" id="SignalP"/>
    </source>
</evidence>
<dbReference type="Gene3D" id="3.40.190.10">
    <property type="entry name" value="Periplasmic binding protein-like II"/>
    <property type="match status" value="1"/>
</dbReference>